<evidence type="ECO:0000313" key="2">
    <source>
        <dbReference type="Proteomes" id="UP000189670"/>
    </source>
</evidence>
<dbReference type="EMBL" id="ATBP01001707">
    <property type="protein sequence ID" value="ETR66855.1"/>
    <property type="molecule type" value="Genomic_DNA"/>
</dbReference>
<proteinExistence type="predicted"/>
<reference evidence="2" key="1">
    <citation type="submission" date="2012-11" db="EMBL/GenBank/DDBJ databases">
        <authorList>
            <person name="Lucero-Rivera Y.E."/>
            <person name="Tovar-Ramirez D."/>
        </authorList>
    </citation>
    <scope>NUCLEOTIDE SEQUENCE [LARGE SCALE GENOMIC DNA]</scope>
    <source>
        <strain evidence="2">Araruama</strain>
    </source>
</reference>
<evidence type="ECO:0008006" key="3">
    <source>
        <dbReference type="Google" id="ProtNLM"/>
    </source>
</evidence>
<sequence length="207" mass="24385">MTMHYPLSEEIGAPELFVGRKKEFAMLDEWIEQIPKRLGKSKALFSRKKGGKTSLVQRLFNRLWSDNGPVIPIFFSIPERSIWLPDFAIQYYCIFASQYIAFLDRNESLVGYPLSLKEIHEYGKNKSIQPFVRDTNYLQENKEQELYDSMWETACSAPKRFAHYFDQRFVIIIDEFQFLSHYVTIDPQKNFHINPCPAAIINCQNPR</sequence>
<dbReference type="Gene3D" id="3.40.50.300">
    <property type="entry name" value="P-loop containing nucleotide triphosphate hydrolases"/>
    <property type="match status" value="1"/>
</dbReference>
<name>A0A1V1NWD2_9BACT</name>
<protein>
    <recommendedName>
        <fullName evidence="3">ATPase domain-containing protein</fullName>
    </recommendedName>
</protein>
<gene>
    <name evidence="1" type="ORF">OMM_05451</name>
</gene>
<dbReference type="SUPFAM" id="SSF52540">
    <property type="entry name" value="P-loop containing nucleoside triphosphate hydrolases"/>
    <property type="match status" value="1"/>
</dbReference>
<accession>A0A1V1NWD2</accession>
<organism evidence="1 2">
    <name type="scientific">Candidatus Magnetoglobus multicellularis str. Araruama</name>
    <dbReference type="NCBI Taxonomy" id="890399"/>
    <lineage>
        <taxon>Bacteria</taxon>
        <taxon>Pseudomonadati</taxon>
        <taxon>Thermodesulfobacteriota</taxon>
        <taxon>Desulfobacteria</taxon>
        <taxon>Desulfobacterales</taxon>
        <taxon>Desulfobacteraceae</taxon>
        <taxon>Candidatus Magnetoglobus</taxon>
    </lineage>
</organism>
<dbReference type="InterPro" id="IPR027417">
    <property type="entry name" value="P-loop_NTPase"/>
</dbReference>
<evidence type="ECO:0000313" key="1">
    <source>
        <dbReference type="EMBL" id="ETR66855.1"/>
    </source>
</evidence>
<dbReference type="Proteomes" id="UP000189670">
    <property type="component" value="Unassembled WGS sequence"/>
</dbReference>
<dbReference type="AlphaFoldDB" id="A0A1V1NWD2"/>
<comment type="caution">
    <text evidence="1">The sequence shown here is derived from an EMBL/GenBank/DDBJ whole genome shotgun (WGS) entry which is preliminary data.</text>
</comment>